<dbReference type="EMBL" id="CP016023">
    <property type="protein sequence ID" value="ANJ75445.1"/>
    <property type="molecule type" value="Genomic_DNA"/>
</dbReference>
<dbReference type="RefSeq" id="WP_064808044.1">
    <property type="nucleotide sequence ID" value="NZ_CP016023.1"/>
</dbReference>
<accession>A0A192A4N9</accession>
<proteinExistence type="predicted"/>
<protein>
    <submittedName>
        <fullName evidence="1">Uncharacterized protein</fullName>
    </submittedName>
</protein>
<evidence type="ECO:0000313" key="2">
    <source>
        <dbReference type="Proteomes" id="UP000078572"/>
    </source>
</evidence>
<keyword evidence="2" id="KW-1185">Reference proteome</keyword>
<sequence>MATGDQQDIFTRLRGYLPRWFGDTAQSPVINALLQGLAYSGAYVYGLYAYAKQQTRILTSSDGWLDMIAADFFGLSVQRKSGQSDASFRANIVANLFRERGTRNAIVRVLADLTGRPPTIIEPNRPADCGAYDAPNCGYDRAGAYGQVSLTYQAFVLAYRPFGSGIPNVAGYDKVPAGYSVPSQGEYADLSMSSNTVSDADIYAAIESVRPAASIVWTRISS</sequence>
<evidence type="ECO:0000313" key="1">
    <source>
        <dbReference type="EMBL" id="ANJ75445.1"/>
    </source>
</evidence>
<name>A0A192A4N9_9RALS</name>
<dbReference type="PIRSF" id="PIRSF028438">
    <property type="entry name" value="UCP028438"/>
    <property type="match status" value="1"/>
</dbReference>
<dbReference type="Proteomes" id="UP000078572">
    <property type="component" value="Chromosome 2"/>
</dbReference>
<dbReference type="AlphaFoldDB" id="A0A192A4N9"/>
<dbReference type="GeneID" id="61528990"/>
<organism evidence="1 2">
    <name type="scientific">Ralstonia insidiosa</name>
    <dbReference type="NCBI Taxonomy" id="190721"/>
    <lineage>
        <taxon>Bacteria</taxon>
        <taxon>Pseudomonadati</taxon>
        <taxon>Pseudomonadota</taxon>
        <taxon>Betaproteobacteria</taxon>
        <taxon>Burkholderiales</taxon>
        <taxon>Burkholderiaceae</taxon>
        <taxon>Ralstonia</taxon>
    </lineage>
</organism>
<gene>
    <name evidence="1" type="ORF">A9Y76_23395</name>
</gene>
<reference evidence="2" key="1">
    <citation type="submission" date="2016-06" db="EMBL/GenBank/DDBJ databases">
        <authorList>
            <person name="Xu Y."/>
            <person name="Nagy A."/>
            <person name="Yan X."/>
            <person name="Kim S.W."/>
            <person name="Haley B."/>
            <person name="Liu N.T."/>
            <person name="Nou X."/>
        </authorList>
    </citation>
    <scope>NUCLEOTIDE SEQUENCE [LARGE SCALE GENOMIC DNA]</scope>
    <source>
        <strain evidence="2">ATCC 49129</strain>
    </source>
</reference>
<dbReference type="InterPro" id="IPR016884">
    <property type="entry name" value="UCP028438"/>
</dbReference>
<dbReference type="OrthoDB" id="273496at2"/>